<evidence type="ECO:0000313" key="3">
    <source>
        <dbReference type="Proteomes" id="UP000297299"/>
    </source>
</evidence>
<evidence type="ECO:0000256" key="1">
    <source>
        <dbReference type="SAM" id="MobiDB-lite"/>
    </source>
</evidence>
<reference evidence="2 3" key="1">
    <citation type="submission" date="2017-11" db="EMBL/GenBank/DDBJ databases">
        <title>Comparative genomics of Botrytis spp.</title>
        <authorList>
            <person name="Valero-Jimenez C.A."/>
            <person name="Tapia P."/>
            <person name="Veloso J."/>
            <person name="Silva-Moreno E."/>
            <person name="Staats M."/>
            <person name="Valdes J.H."/>
            <person name="Van Kan J.A.L."/>
        </authorList>
    </citation>
    <scope>NUCLEOTIDE SEQUENCE [LARGE SCALE GENOMIC DNA]</scope>
    <source>
        <strain evidence="2 3">MUCL2830</strain>
    </source>
</reference>
<gene>
    <name evidence="2" type="ORF">BOTCAL_0004g00090</name>
</gene>
<name>A0A4Y8DK26_9HELO</name>
<protein>
    <submittedName>
        <fullName evidence="2">Uncharacterized protein</fullName>
    </submittedName>
</protein>
<accession>A0A4Y8DK26</accession>
<sequence>MHKKHIENLEKAKKSTNTFKESNDIGIEPPEFLELEKATNDFQQKDVGGHDDVLKALKTRQKAESDVVRYAKSNHIPRYIVCCTIGKERIEDLKERLEAALSK</sequence>
<dbReference type="EMBL" id="PHWZ01000004">
    <property type="protein sequence ID" value="TEY86655.1"/>
    <property type="molecule type" value="Genomic_DNA"/>
</dbReference>
<proteinExistence type="predicted"/>
<keyword evidence="3" id="KW-1185">Reference proteome</keyword>
<comment type="caution">
    <text evidence="2">The sequence shown here is derived from an EMBL/GenBank/DDBJ whole genome shotgun (WGS) entry which is preliminary data.</text>
</comment>
<organism evidence="2 3">
    <name type="scientific">Botryotinia calthae</name>
    <dbReference type="NCBI Taxonomy" id="38488"/>
    <lineage>
        <taxon>Eukaryota</taxon>
        <taxon>Fungi</taxon>
        <taxon>Dikarya</taxon>
        <taxon>Ascomycota</taxon>
        <taxon>Pezizomycotina</taxon>
        <taxon>Leotiomycetes</taxon>
        <taxon>Helotiales</taxon>
        <taxon>Sclerotiniaceae</taxon>
        <taxon>Botryotinia</taxon>
    </lineage>
</organism>
<evidence type="ECO:0000313" key="2">
    <source>
        <dbReference type="EMBL" id="TEY86655.1"/>
    </source>
</evidence>
<feature type="region of interest" description="Disordered" evidence="1">
    <location>
        <begin position="1"/>
        <end position="24"/>
    </location>
</feature>
<dbReference type="Proteomes" id="UP000297299">
    <property type="component" value="Unassembled WGS sequence"/>
</dbReference>
<dbReference type="AlphaFoldDB" id="A0A4Y8DK26"/>
<feature type="compositionally biased region" description="Basic and acidic residues" evidence="1">
    <location>
        <begin position="1"/>
        <end position="13"/>
    </location>
</feature>